<accession>A0A919M9Y3</accession>
<organism evidence="6 7">
    <name type="scientific">Actinoplanes cyaneus</name>
    <dbReference type="NCBI Taxonomy" id="52696"/>
    <lineage>
        <taxon>Bacteria</taxon>
        <taxon>Bacillati</taxon>
        <taxon>Actinomycetota</taxon>
        <taxon>Actinomycetes</taxon>
        <taxon>Micromonosporales</taxon>
        <taxon>Micromonosporaceae</taxon>
        <taxon>Actinoplanes</taxon>
    </lineage>
</organism>
<dbReference type="InterPro" id="IPR041347">
    <property type="entry name" value="MftR_C"/>
</dbReference>
<dbReference type="Gene3D" id="1.10.10.60">
    <property type="entry name" value="Homeodomain-like"/>
    <property type="match status" value="1"/>
</dbReference>
<dbReference type="InterPro" id="IPR009057">
    <property type="entry name" value="Homeodomain-like_sf"/>
</dbReference>
<keyword evidence="2 4" id="KW-0238">DNA-binding</keyword>
<dbReference type="PANTHER" id="PTHR30055:SF238">
    <property type="entry name" value="MYCOFACTOCIN BIOSYNTHESIS TRANSCRIPTIONAL REGULATOR MFTR-RELATED"/>
    <property type="match status" value="1"/>
</dbReference>
<evidence type="ECO:0000313" key="6">
    <source>
        <dbReference type="EMBL" id="GID68014.1"/>
    </source>
</evidence>
<proteinExistence type="predicted"/>
<evidence type="ECO:0000313" key="7">
    <source>
        <dbReference type="Proteomes" id="UP000619479"/>
    </source>
</evidence>
<evidence type="ECO:0000256" key="2">
    <source>
        <dbReference type="ARBA" id="ARBA00023125"/>
    </source>
</evidence>
<evidence type="ECO:0000259" key="5">
    <source>
        <dbReference type="PROSITE" id="PS50977"/>
    </source>
</evidence>
<name>A0A919M9Y3_9ACTN</name>
<dbReference type="AlphaFoldDB" id="A0A919M9Y3"/>
<keyword evidence="3" id="KW-0804">Transcription</keyword>
<dbReference type="EMBL" id="BOMH01000043">
    <property type="protein sequence ID" value="GID68014.1"/>
    <property type="molecule type" value="Genomic_DNA"/>
</dbReference>
<dbReference type="InterPro" id="IPR050109">
    <property type="entry name" value="HTH-type_TetR-like_transc_reg"/>
</dbReference>
<dbReference type="PANTHER" id="PTHR30055">
    <property type="entry name" value="HTH-TYPE TRANSCRIPTIONAL REGULATOR RUTR"/>
    <property type="match status" value="1"/>
</dbReference>
<dbReference type="Proteomes" id="UP000619479">
    <property type="component" value="Unassembled WGS sequence"/>
</dbReference>
<dbReference type="Gene3D" id="1.10.357.10">
    <property type="entry name" value="Tetracycline Repressor, domain 2"/>
    <property type="match status" value="1"/>
</dbReference>
<protein>
    <submittedName>
        <fullName evidence="6">TetR family transcriptional regulator</fullName>
    </submittedName>
</protein>
<dbReference type="SUPFAM" id="SSF46689">
    <property type="entry name" value="Homeodomain-like"/>
    <property type="match status" value="1"/>
</dbReference>
<evidence type="ECO:0000256" key="1">
    <source>
        <dbReference type="ARBA" id="ARBA00023015"/>
    </source>
</evidence>
<gene>
    <name evidence="6" type="ORF">Acy02nite_58950</name>
</gene>
<dbReference type="GO" id="GO:0003700">
    <property type="term" value="F:DNA-binding transcription factor activity"/>
    <property type="evidence" value="ECO:0007669"/>
    <property type="project" value="TreeGrafter"/>
</dbReference>
<dbReference type="Pfam" id="PF17754">
    <property type="entry name" value="TetR_C_14"/>
    <property type="match status" value="1"/>
</dbReference>
<keyword evidence="1" id="KW-0805">Transcription regulation</keyword>
<sequence length="214" mass="22932">MGSLRSMNRDDKRRLTRRALIGAALRLADERGADRVTVDEISEAAGVSPRTFFNYFPAREDALVGDPLEGVTDPRELLIGAPPGPALAAVEAALAPAIRLIQDDRELWLLRLRVIMNNPHLLPRLAATAATAEQEMTAAIAERLGLTPGHPYPPVLAAVTGAALRVALMRWAADAQNGATDVPEMRLSDHVHEAFGMVAGGLADPPPSPHRGIR</sequence>
<comment type="caution">
    <text evidence="6">The sequence shown here is derived from an EMBL/GenBank/DDBJ whole genome shotgun (WGS) entry which is preliminary data.</text>
</comment>
<keyword evidence="7" id="KW-1185">Reference proteome</keyword>
<evidence type="ECO:0000256" key="4">
    <source>
        <dbReference type="PROSITE-ProRule" id="PRU00335"/>
    </source>
</evidence>
<feature type="DNA-binding region" description="H-T-H motif" evidence="4">
    <location>
        <begin position="37"/>
        <end position="56"/>
    </location>
</feature>
<evidence type="ECO:0000256" key="3">
    <source>
        <dbReference type="ARBA" id="ARBA00023163"/>
    </source>
</evidence>
<dbReference type="PRINTS" id="PR00455">
    <property type="entry name" value="HTHTETR"/>
</dbReference>
<feature type="domain" description="HTH tetR-type" evidence="5">
    <location>
        <begin position="14"/>
        <end position="74"/>
    </location>
</feature>
<dbReference type="GO" id="GO:0000976">
    <property type="term" value="F:transcription cis-regulatory region binding"/>
    <property type="evidence" value="ECO:0007669"/>
    <property type="project" value="TreeGrafter"/>
</dbReference>
<dbReference type="Pfam" id="PF00440">
    <property type="entry name" value="TetR_N"/>
    <property type="match status" value="1"/>
</dbReference>
<dbReference type="PROSITE" id="PS50977">
    <property type="entry name" value="HTH_TETR_2"/>
    <property type="match status" value="1"/>
</dbReference>
<reference evidence="6" key="1">
    <citation type="submission" date="2021-01" db="EMBL/GenBank/DDBJ databases">
        <title>Whole genome shotgun sequence of Actinoplanes cyaneus NBRC 14990.</title>
        <authorList>
            <person name="Komaki H."/>
            <person name="Tamura T."/>
        </authorList>
    </citation>
    <scope>NUCLEOTIDE SEQUENCE</scope>
    <source>
        <strain evidence="6">NBRC 14990</strain>
    </source>
</reference>
<dbReference type="InterPro" id="IPR001647">
    <property type="entry name" value="HTH_TetR"/>
</dbReference>